<proteinExistence type="predicted"/>
<organism evidence="1 2">
    <name type="scientific">Pistacia integerrima</name>
    <dbReference type="NCBI Taxonomy" id="434235"/>
    <lineage>
        <taxon>Eukaryota</taxon>
        <taxon>Viridiplantae</taxon>
        <taxon>Streptophyta</taxon>
        <taxon>Embryophyta</taxon>
        <taxon>Tracheophyta</taxon>
        <taxon>Spermatophyta</taxon>
        <taxon>Magnoliopsida</taxon>
        <taxon>eudicotyledons</taxon>
        <taxon>Gunneridae</taxon>
        <taxon>Pentapetalae</taxon>
        <taxon>rosids</taxon>
        <taxon>malvids</taxon>
        <taxon>Sapindales</taxon>
        <taxon>Anacardiaceae</taxon>
        <taxon>Pistacia</taxon>
    </lineage>
</organism>
<reference evidence="2" key="1">
    <citation type="journal article" date="2023" name="G3 (Bethesda)">
        <title>Genome assembly and association tests identify interacting loci associated with vigor, precocity, and sex in interspecific pistachio rootstocks.</title>
        <authorList>
            <person name="Palmer W."/>
            <person name="Jacygrad E."/>
            <person name="Sagayaradj S."/>
            <person name="Cavanaugh K."/>
            <person name="Han R."/>
            <person name="Bertier L."/>
            <person name="Beede B."/>
            <person name="Kafkas S."/>
            <person name="Golino D."/>
            <person name="Preece J."/>
            <person name="Michelmore R."/>
        </authorList>
    </citation>
    <scope>NUCLEOTIDE SEQUENCE [LARGE SCALE GENOMIC DNA]</scope>
</reference>
<name>A0ACC0Y3H4_9ROSI</name>
<protein>
    <submittedName>
        <fullName evidence="1">Uncharacterized protein</fullName>
    </submittedName>
</protein>
<gene>
    <name evidence="1" type="ORF">Pint_36278</name>
</gene>
<accession>A0ACC0Y3H4</accession>
<evidence type="ECO:0000313" key="1">
    <source>
        <dbReference type="EMBL" id="KAJ0028142.1"/>
    </source>
</evidence>
<keyword evidence="2" id="KW-1185">Reference proteome</keyword>
<comment type="caution">
    <text evidence="1">The sequence shown here is derived from an EMBL/GenBank/DDBJ whole genome shotgun (WGS) entry which is preliminary data.</text>
</comment>
<dbReference type="Proteomes" id="UP001163603">
    <property type="component" value="Chromosome 9"/>
</dbReference>
<dbReference type="EMBL" id="CM047744">
    <property type="protein sequence ID" value="KAJ0028142.1"/>
    <property type="molecule type" value="Genomic_DNA"/>
</dbReference>
<sequence length="91" mass="10482">MKLVSSRTVLEGINFHFSAPFAECFENFLILNRNTKPHNRMEKLEPVLKLNARSVPLYHAAGRSNDLHCSPARSMGPRRTNRRERTVPTLH</sequence>
<evidence type="ECO:0000313" key="2">
    <source>
        <dbReference type="Proteomes" id="UP001163603"/>
    </source>
</evidence>